<name>Q6VZY7_CNPV</name>
<evidence type="ECO:0000256" key="2">
    <source>
        <dbReference type="ARBA" id="ARBA00023043"/>
    </source>
</evidence>
<proteinExistence type="predicted"/>
<evidence type="ECO:0000313" key="3">
    <source>
        <dbReference type="EMBL" id="AAR83356.1"/>
    </source>
</evidence>
<dbReference type="SUPFAM" id="SSF48403">
    <property type="entry name" value="Ankyrin repeat"/>
    <property type="match status" value="1"/>
</dbReference>
<reference evidence="3 4" key="1">
    <citation type="journal article" date="2004" name="J. Virol.">
        <title>The genome of canarypox virus.</title>
        <authorList>
            <person name="Tulman E.R."/>
            <person name="Afonso C.L."/>
            <person name="Lu Z."/>
            <person name="Zsak L."/>
            <person name="Kutish G.F."/>
            <person name="Rock D.L."/>
        </authorList>
    </citation>
    <scope>NUCLEOTIDE SEQUENCE [LARGE SCALE GENOMIC DNA]</scope>
    <source>
        <strain evidence="3">ATCC VR-111</strain>
    </source>
</reference>
<dbReference type="SMART" id="SM00248">
    <property type="entry name" value="ANK"/>
    <property type="match status" value="3"/>
</dbReference>
<dbReference type="KEGG" id="vg:2700325"/>
<protein>
    <submittedName>
        <fullName evidence="3">CNPV010 ankyrin repeat protein</fullName>
    </submittedName>
</protein>
<organismHost>
    <name type="scientific">Serinus</name>
    <dbReference type="NCBI Taxonomy" id="9134"/>
</organismHost>
<dbReference type="InterPro" id="IPR002110">
    <property type="entry name" value="Ankyrin_rpt"/>
</dbReference>
<dbReference type="Gene3D" id="1.25.40.20">
    <property type="entry name" value="Ankyrin repeat-containing domain"/>
    <property type="match status" value="1"/>
</dbReference>
<dbReference type="Pfam" id="PF12796">
    <property type="entry name" value="Ank_2"/>
    <property type="match status" value="1"/>
</dbReference>
<evidence type="ECO:0000313" key="4">
    <source>
        <dbReference type="Proteomes" id="UP000168164"/>
    </source>
</evidence>
<gene>
    <name evidence="3" type="primary">CNPV010</name>
</gene>
<dbReference type="PROSITE" id="PS50297">
    <property type="entry name" value="ANK_REP_REGION"/>
    <property type="match status" value="2"/>
</dbReference>
<dbReference type="PANTHER" id="PTHR24126:SF14">
    <property type="entry name" value="ANK_REP_REGION DOMAIN-CONTAINING PROTEIN"/>
    <property type="match status" value="1"/>
</dbReference>
<dbReference type="RefSeq" id="NP_955033.1">
    <property type="nucleotide sequence ID" value="NC_005309.1"/>
</dbReference>
<dbReference type="OrthoDB" id="4741at10239"/>
<dbReference type="EMBL" id="AY318871">
    <property type="protein sequence ID" value="AAR83356.1"/>
    <property type="molecule type" value="Genomic_DNA"/>
</dbReference>
<dbReference type="PANTHER" id="PTHR24126">
    <property type="entry name" value="ANKYRIN REPEAT, PH AND SEC7 DOMAIN CONTAINING PROTEIN SECG-RELATED"/>
    <property type="match status" value="1"/>
</dbReference>
<organism evidence="3 4">
    <name type="scientific">Canarypox virus</name>
    <name type="common">CNPV</name>
    <dbReference type="NCBI Taxonomy" id="44088"/>
    <lineage>
        <taxon>Viruses</taxon>
        <taxon>Varidnaviria</taxon>
        <taxon>Bamfordvirae</taxon>
        <taxon>Nucleocytoviricota</taxon>
        <taxon>Pokkesviricetes</taxon>
        <taxon>Chitovirales</taxon>
        <taxon>Poxviridae</taxon>
        <taxon>Chordopoxvirinae</taxon>
        <taxon>Avipoxvirus</taxon>
        <taxon>Avipoxvirus canarypox</taxon>
    </lineage>
</organism>
<dbReference type="Proteomes" id="UP000168164">
    <property type="component" value="Segment"/>
</dbReference>
<evidence type="ECO:0000256" key="1">
    <source>
        <dbReference type="ARBA" id="ARBA00022737"/>
    </source>
</evidence>
<sequence>MGSSQSNSVSVPESSSVLPSSTLPSSTLPSSTLPSSVPPSSTQPPESNYSVYNKSVKYKYNNDEKSCVVTSHEKFISYKVTDTDLPEEFRSDNNSITVDGNDTSPGNELQNFINSMRIPVDDNNALPVPELGNFINSFMRILGGNNALPVPDSGNGNNTLPVPDSGNGNNTLPVPELGNFINSFMRILGDNNTLPVPDSGNGNNTLPVPDSGNGNNTLPVPDSGNGNNTLPVPELVNCINSIRMNGNNTLPAPELVNCTSSFHIPMPVDEVGNVIYSPIPIHVNNLEDFINSSIPVSVNDLGNFTNTFPMTVNGNNTLPVPNLGNFTNTFPMTVNGNNTLPVNGYNTLPANNLGNFTNTFPMTVNGNNTLPVNGYNTLPANNLGNITSELLVESNGKFNIDMIKLLYNDSGTNCGYELSEYPILTGINGNNLAMVFLLSKNGNTDYVTKIILLPIYCNRYVSNYMVRELYMKFITMFNSELKDTTLYDLNLLRLALNSGVNPNDKYKGIPALHIAVIFNRMEALKLLLDHGADVNVKDVSGFPPLSYAVLGYNVIDADIAKVLIERGADVNLPNNVLETPIFYAFNLPCLHILLDNGADINALNIYGKTVLMTPLSYNNEYLLPIVARFAVLENYYYDSLKDNPGFIINSKIINKSENMKKMRDECNQEISELKNIKLHPDYAADVFILNNDPDLFSKLVYHNDVESLPSKFKIYKKKIERSISLGKERLSTKI</sequence>
<keyword evidence="4" id="KW-1185">Reference proteome</keyword>
<keyword evidence="2" id="KW-0040">ANK repeat</keyword>
<dbReference type="GeneID" id="2700325"/>
<keyword evidence="1" id="KW-0677">Repeat</keyword>
<dbReference type="InterPro" id="IPR036770">
    <property type="entry name" value="Ankyrin_rpt-contain_sf"/>
</dbReference>
<dbReference type="PROSITE" id="PS50088">
    <property type="entry name" value="ANK_REPEAT"/>
    <property type="match status" value="2"/>
</dbReference>
<accession>Q6VZY7</accession>